<evidence type="ECO:0000256" key="8">
    <source>
        <dbReference type="ARBA" id="ARBA00022842"/>
    </source>
</evidence>
<feature type="domain" description="ATP-grasp" evidence="17">
    <location>
        <begin position="121"/>
        <end position="318"/>
    </location>
</feature>
<dbReference type="InterPro" id="IPR011764">
    <property type="entry name" value="Biotin_carboxylation_dom"/>
</dbReference>
<dbReference type="PANTHER" id="PTHR18866">
    <property type="entry name" value="CARBOXYLASE:PYRUVATE/ACETYL-COA/PROPIONYL-COA CARBOXYLASE"/>
    <property type="match status" value="1"/>
</dbReference>
<keyword evidence="5" id="KW-0479">Metal-binding</keyword>
<dbReference type="InterPro" id="IPR016185">
    <property type="entry name" value="PreATP-grasp_dom_sf"/>
</dbReference>
<dbReference type="InterPro" id="IPR005481">
    <property type="entry name" value="BC-like_N"/>
</dbReference>
<keyword evidence="10" id="KW-0442">Lipid degradation</keyword>
<comment type="catalytic activity">
    <reaction evidence="14">
        <text>propanoyl-CoA + hydrogencarbonate + ATP = (S)-methylmalonyl-CoA + ADP + phosphate + H(+)</text>
        <dbReference type="Rhea" id="RHEA:23720"/>
        <dbReference type="ChEBI" id="CHEBI:15378"/>
        <dbReference type="ChEBI" id="CHEBI:17544"/>
        <dbReference type="ChEBI" id="CHEBI:30616"/>
        <dbReference type="ChEBI" id="CHEBI:43474"/>
        <dbReference type="ChEBI" id="CHEBI:57327"/>
        <dbReference type="ChEBI" id="CHEBI:57392"/>
        <dbReference type="ChEBI" id="CHEBI:456216"/>
        <dbReference type="EC" id="6.4.1.3"/>
    </reaction>
    <physiologicalReaction direction="left-to-right" evidence="14">
        <dbReference type="Rhea" id="RHEA:23721"/>
    </physiologicalReaction>
</comment>
<dbReference type="Proteomes" id="UP000570514">
    <property type="component" value="Unassembled WGS sequence"/>
</dbReference>
<dbReference type="PROSITE" id="PS50975">
    <property type="entry name" value="ATP_GRASP"/>
    <property type="match status" value="1"/>
</dbReference>
<evidence type="ECO:0000256" key="12">
    <source>
        <dbReference type="ARBA" id="ARBA00023211"/>
    </source>
</evidence>
<dbReference type="EC" id="6.4.1.3" evidence="3"/>
<dbReference type="GO" id="GO:0004658">
    <property type="term" value="F:propionyl-CoA carboxylase activity"/>
    <property type="evidence" value="ECO:0007669"/>
    <property type="project" value="UniProtKB-EC"/>
</dbReference>
<dbReference type="Pfam" id="PF00364">
    <property type="entry name" value="Biotin_lipoyl"/>
    <property type="match status" value="1"/>
</dbReference>
<dbReference type="Pfam" id="PF02786">
    <property type="entry name" value="CPSase_L_D2"/>
    <property type="match status" value="1"/>
</dbReference>
<evidence type="ECO:0000256" key="13">
    <source>
        <dbReference type="ARBA" id="ARBA00023267"/>
    </source>
</evidence>
<keyword evidence="9" id="KW-0809">Transit peptide</keyword>
<dbReference type="InterPro" id="IPR005482">
    <property type="entry name" value="Biotin_COase_C"/>
</dbReference>
<keyword evidence="4 19" id="KW-0436">Ligase</keyword>
<dbReference type="FunFam" id="2.40.50.100:FF:000003">
    <property type="entry name" value="Acetyl-CoA carboxylase biotin carboxyl carrier protein"/>
    <property type="match status" value="1"/>
</dbReference>
<keyword evidence="11" id="KW-0443">Lipid metabolism</keyword>
<keyword evidence="20" id="KW-1185">Reference proteome</keyword>
<evidence type="ECO:0000256" key="5">
    <source>
        <dbReference type="ARBA" id="ARBA00022723"/>
    </source>
</evidence>
<dbReference type="InterPro" id="IPR011053">
    <property type="entry name" value="Single_hybrid_motif"/>
</dbReference>
<evidence type="ECO:0000259" key="17">
    <source>
        <dbReference type="PROSITE" id="PS50975"/>
    </source>
</evidence>
<keyword evidence="8" id="KW-0460">Magnesium</keyword>
<dbReference type="PROSITE" id="PS50979">
    <property type="entry name" value="BC"/>
    <property type="match status" value="1"/>
</dbReference>
<evidence type="ECO:0000256" key="15">
    <source>
        <dbReference type="PROSITE-ProRule" id="PRU00409"/>
    </source>
</evidence>
<organism evidence="19 20">
    <name type="scientific">Rhizomicrobium palustre</name>
    <dbReference type="NCBI Taxonomy" id="189966"/>
    <lineage>
        <taxon>Bacteria</taxon>
        <taxon>Pseudomonadati</taxon>
        <taxon>Pseudomonadota</taxon>
        <taxon>Alphaproteobacteria</taxon>
        <taxon>Micropepsales</taxon>
        <taxon>Micropepsaceae</taxon>
        <taxon>Rhizomicrobium</taxon>
    </lineage>
</organism>
<evidence type="ECO:0000256" key="7">
    <source>
        <dbReference type="ARBA" id="ARBA00022840"/>
    </source>
</evidence>
<keyword evidence="12" id="KW-0464">Manganese</keyword>
<evidence type="ECO:0000259" key="18">
    <source>
        <dbReference type="PROSITE" id="PS50979"/>
    </source>
</evidence>
<dbReference type="Gene3D" id="3.30.470.20">
    <property type="entry name" value="ATP-grasp fold, B domain"/>
    <property type="match status" value="1"/>
</dbReference>
<feature type="domain" description="Lipoyl-binding" evidence="16">
    <location>
        <begin position="591"/>
        <end position="666"/>
    </location>
</feature>
<dbReference type="InterPro" id="IPR011761">
    <property type="entry name" value="ATP-grasp"/>
</dbReference>
<dbReference type="PROSITE" id="PS00867">
    <property type="entry name" value="CPSASE_2"/>
    <property type="match status" value="1"/>
</dbReference>
<dbReference type="InterPro" id="IPR001882">
    <property type="entry name" value="Biotin_BS"/>
</dbReference>
<evidence type="ECO:0000256" key="6">
    <source>
        <dbReference type="ARBA" id="ARBA00022741"/>
    </source>
</evidence>
<keyword evidence="6 15" id="KW-0547">Nucleotide-binding</keyword>
<dbReference type="FunFam" id="3.30.1490.20:FF:000003">
    <property type="entry name" value="acetyl-CoA carboxylase isoform X1"/>
    <property type="match status" value="1"/>
</dbReference>
<sequence>MFKKILIANRGEIACRIIRTARRMGIRTVAVYSDADQGALHTELADEAVRIGPAPAAQSYLSTAAILDAAAATGAEAIHPGYGFLSERQAFAEAVTKVAGLAFIGPSPEAIAQLGDKIYSKKLAKEAKVSTIPGYVGEVIDLDHAARIAAEIGYPVMVKSSAGGGGKGLRIVRSETDLKQALLSSHNEARSSFGDDRLFIEKYIAPLRHIEVQVLGDKHGNVIHLGERECSLQRRYQKVMEETPSPFVDPEMRARMGGQAVALAMAAGYDSAGTVEFAVDSNKNFYFLEMNARLQVEHSITEMVTGLDLVELMIRVASGEELPLTQADVKHEGAALEARVYAEDPARGFFPSSGRLVRYRMPEEGEIGNAVLRLDSGVREGDEVSIHYDPMIAKVSVHAPTRLEAIDAMGCALDEFVIEGITHNLGFLTGLTHHPRFREGRLSTGFIAEEYPQGFKSRPLDAVSARRFVAAAVAAKLMRTERAAGISGTLNGPHLAGSDFGVAIGEQTFSVSHAFMLENMFAALIDGAPFSAAIDWRPGRPSLRMTHEGITYAIRLTRLPGGYHLDQGGFGVRVSVRSPRAAELASFMPKRAQNGSAKKLLCPMPGLVVAIKVETGQEVKAGDTLAVVEAMKMENVLIAEHDGKIAAVKVRAGDNLALNDTILEFA</sequence>
<reference evidence="19 20" key="1">
    <citation type="submission" date="2020-03" db="EMBL/GenBank/DDBJ databases">
        <title>Genomic Encyclopedia of Type Strains, Phase IV (KMG-IV): sequencing the most valuable type-strain genomes for metagenomic binning, comparative biology and taxonomic classification.</title>
        <authorList>
            <person name="Goeker M."/>
        </authorList>
    </citation>
    <scope>NUCLEOTIDE SEQUENCE [LARGE SCALE GENOMIC DNA]</scope>
    <source>
        <strain evidence="19 20">DSM 19867</strain>
    </source>
</reference>
<dbReference type="InterPro" id="IPR050856">
    <property type="entry name" value="Biotin_carboxylase_complex"/>
</dbReference>
<keyword evidence="13" id="KW-0092">Biotin</keyword>
<comment type="pathway">
    <text evidence="2">Metabolic intermediate metabolism; propanoyl-CoA degradation; succinyl-CoA from propanoyl-CoA: step 1/3.</text>
</comment>
<evidence type="ECO:0000259" key="16">
    <source>
        <dbReference type="PROSITE" id="PS50968"/>
    </source>
</evidence>
<evidence type="ECO:0000313" key="19">
    <source>
        <dbReference type="EMBL" id="NIK90244.1"/>
    </source>
</evidence>
<dbReference type="AlphaFoldDB" id="A0A846N2L5"/>
<evidence type="ECO:0000256" key="10">
    <source>
        <dbReference type="ARBA" id="ARBA00022963"/>
    </source>
</evidence>
<dbReference type="InterPro" id="IPR011054">
    <property type="entry name" value="Rudment_hybrid_motif"/>
</dbReference>
<dbReference type="PROSITE" id="PS50968">
    <property type="entry name" value="BIOTINYL_LIPOYL"/>
    <property type="match status" value="1"/>
</dbReference>
<evidence type="ECO:0000256" key="1">
    <source>
        <dbReference type="ARBA" id="ARBA00001953"/>
    </source>
</evidence>
<dbReference type="UniPathway" id="UPA00945">
    <property type="reaction ID" value="UER00908"/>
</dbReference>
<dbReference type="Gene3D" id="3.30.700.30">
    <property type="match status" value="1"/>
</dbReference>
<evidence type="ECO:0000256" key="4">
    <source>
        <dbReference type="ARBA" id="ARBA00022598"/>
    </source>
</evidence>
<dbReference type="GO" id="GO:0005524">
    <property type="term" value="F:ATP binding"/>
    <property type="evidence" value="ECO:0007669"/>
    <property type="project" value="UniProtKB-UniRule"/>
</dbReference>
<dbReference type="FunFam" id="3.30.470.20:FF:000028">
    <property type="entry name" value="Methylcrotonoyl-CoA carboxylase subunit alpha, mitochondrial"/>
    <property type="match status" value="1"/>
</dbReference>
<dbReference type="InterPro" id="IPR041265">
    <property type="entry name" value="PCC_BT"/>
</dbReference>
<evidence type="ECO:0000256" key="2">
    <source>
        <dbReference type="ARBA" id="ARBA00005060"/>
    </source>
</evidence>
<dbReference type="PROSITE" id="PS00188">
    <property type="entry name" value="BIOTIN"/>
    <property type="match status" value="1"/>
</dbReference>
<evidence type="ECO:0000256" key="11">
    <source>
        <dbReference type="ARBA" id="ARBA00023098"/>
    </source>
</evidence>
<keyword evidence="7 15" id="KW-0067">ATP-binding</keyword>
<protein>
    <recommendedName>
        <fullName evidence="3">propionyl-CoA carboxylase</fullName>
        <ecNumber evidence="3">6.4.1.3</ecNumber>
    </recommendedName>
</protein>
<proteinExistence type="predicted"/>
<dbReference type="Gene3D" id="2.40.50.100">
    <property type="match status" value="1"/>
</dbReference>
<dbReference type="SUPFAM" id="SSF56059">
    <property type="entry name" value="Glutathione synthetase ATP-binding domain-like"/>
    <property type="match status" value="1"/>
</dbReference>
<evidence type="ECO:0000313" key="20">
    <source>
        <dbReference type="Proteomes" id="UP000570514"/>
    </source>
</evidence>
<dbReference type="Pfam" id="PF00289">
    <property type="entry name" value="Biotin_carb_N"/>
    <property type="match status" value="1"/>
</dbReference>
<evidence type="ECO:0000256" key="3">
    <source>
        <dbReference type="ARBA" id="ARBA00013050"/>
    </source>
</evidence>
<dbReference type="FunFam" id="3.40.50.20:FF:000010">
    <property type="entry name" value="Propionyl-CoA carboxylase subunit alpha"/>
    <property type="match status" value="1"/>
</dbReference>
<dbReference type="SUPFAM" id="SSF51246">
    <property type="entry name" value="Rudiment single hybrid motif"/>
    <property type="match status" value="1"/>
</dbReference>
<accession>A0A846N2L5</accession>
<comment type="cofactor">
    <cofactor evidence="1">
        <name>biotin</name>
        <dbReference type="ChEBI" id="CHEBI:57586"/>
    </cofactor>
</comment>
<dbReference type="GO" id="GO:0016042">
    <property type="term" value="P:lipid catabolic process"/>
    <property type="evidence" value="ECO:0007669"/>
    <property type="project" value="UniProtKB-KW"/>
</dbReference>
<dbReference type="SUPFAM" id="SSF52440">
    <property type="entry name" value="PreATP-grasp domain"/>
    <property type="match status" value="1"/>
</dbReference>
<gene>
    <name evidence="19" type="ORF">FHS83_003562</name>
</gene>
<evidence type="ECO:0000256" key="14">
    <source>
        <dbReference type="ARBA" id="ARBA00049495"/>
    </source>
</evidence>
<dbReference type="SMART" id="SM00878">
    <property type="entry name" value="Biotin_carb_C"/>
    <property type="match status" value="1"/>
</dbReference>
<dbReference type="PROSITE" id="PS00866">
    <property type="entry name" value="CPSASE_1"/>
    <property type="match status" value="1"/>
</dbReference>
<dbReference type="CDD" id="cd06850">
    <property type="entry name" value="biotinyl_domain"/>
    <property type="match status" value="1"/>
</dbReference>
<evidence type="ECO:0000256" key="9">
    <source>
        <dbReference type="ARBA" id="ARBA00022946"/>
    </source>
</evidence>
<comment type="caution">
    <text evidence="19">The sequence shown here is derived from an EMBL/GenBank/DDBJ whole genome shotgun (WGS) entry which is preliminary data.</text>
</comment>
<name>A0A846N2L5_9PROT</name>
<dbReference type="PANTHER" id="PTHR18866:SF33">
    <property type="entry name" value="METHYLCROTONOYL-COA CARBOXYLASE SUBUNIT ALPHA, MITOCHONDRIAL-RELATED"/>
    <property type="match status" value="1"/>
</dbReference>
<dbReference type="Pfam" id="PF18140">
    <property type="entry name" value="PCC_BT"/>
    <property type="match status" value="1"/>
</dbReference>
<feature type="domain" description="Biotin carboxylation" evidence="18">
    <location>
        <begin position="1"/>
        <end position="452"/>
    </location>
</feature>
<dbReference type="InterPro" id="IPR005479">
    <property type="entry name" value="CPAse_ATP-bd"/>
</dbReference>
<dbReference type="Pfam" id="PF02785">
    <property type="entry name" value="Biotin_carb_C"/>
    <property type="match status" value="1"/>
</dbReference>
<dbReference type="InterPro" id="IPR000089">
    <property type="entry name" value="Biotin_lipoyl"/>
</dbReference>
<dbReference type="SUPFAM" id="SSF51230">
    <property type="entry name" value="Single hybrid motif"/>
    <property type="match status" value="1"/>
</dbReference>
<dbReference type="GO" id="GO:0046872">
    <property type="term" value="F:metal ion binding"/>
    <property type="evidence" value="ECO:0007669"/>
    <property type="project" value="UniProtKB-KW"/>
</dbReference>
<dbReference type="RefSeq" id="WP_167084622.1">
    <property type="nucleotide sequence ID" value="NZ_BAAADC010000001.1"/>
</dbReference>
<dbReference type="EMBL" id="JAASRM010000001">
    <property type="protein sequence ID" value="NIK90244.1"/>
    <property type="molecule type" value="Genomic_DNA"/>
</dbReference>